<organism evidence="1 2">
    <name type="scientific">Hydnum rufescens UP504</name>
    <dbReference type="NCBI Taxonomy" id="1448309"/>
    <lineage>
        <taxon>Eukaryota</taxon>
        <taxon>Fungi</taxon>
        <taxon>Dikarya</taxon>
        <taxon>Basidiomycota</taxon>
        <taxon>Agaricomycotina</taxon>
        <taxon>Agaricomycetes</taxon>
        <taxon>Cantharellales</taxon>
        <taxon>Hydnaceae</taxon>
        <taxon>Hydnum</taxon>
    </lineage>
</organism>
<comment type="caution">
    <text evidence="1">The sequence shown here is derived from an EMBL/GenBank/DDBJ whole genome shotgun (WGS) entry which is preliminary data.</text>
</comment>
<evidence type="ECO:0000313" key="2">
    <source>
        <dbReference type="Proteomes" id="UP000886523"/>
    </source>
</evidence>
<name>A0A9P6ALV2_9AGAM</name>
<dbReference type="EMBL" id="MU129088">
    <property type="protein sequence ID" value="KAF9507181.1"/>
    <property type="molecule type" value="Genomic_DNA"/>
</dbReference>
<keyword evidence="2" id="KW-1185">Reference proteome</keyword>
<gene>
    <name evidence="1" type="ORF">BS47DRAFT_338216</name>
</gene>
<protein>
    <submittedName>
        <fullName evidence="1">Uncharacterized protein</fullName>
    </submittedName>
</protein>
<proteinExistence type="predicted"/>
<accession>A0A9P6ALV2</accession>
<evidence type="ECO:0000313" key="1">
    <source>
        <dbReference type="EMBL" id="KAF9507181.1"/>
    </source>
</evidence>
<dbReference type="AlphaFoldDB" id="A0A9P6ALV2"/>
<reference evidence="1" key="1">
    <citation type="journal article" date="2020" name="Nat. Commun.">
        <title>Large-scale genome sequencing of mycorrhizal fungi provides insights into the early evolution of symbiotic traits.</title>
        <authorList>
            <person name="Miyauchi S."/>
            <person name="Kiss E."/>
            <person name="Kuo A."/>
            <person name="Drula E."/>
            <person name="Kohler A."/>
            <person name="Sanchez-Garcia M."/>
            <person name="Morin E."/>
            <person name="Andreopoulos B."/>
            <person name="Barry K.W."/>
            <person name="Bonito G."/>
            <person name="Buee M."/>
            <person name="Carver A."/>
            <person name="Chen C."/>
            <person name="Cichocki N."/>
            <person name="Clum A."/>
            <person name="Culley D."/>
            <person name="Crous P.W."/>
            <person name="Fauchery L."/>
            <person name="Girlanda M."/>
            <person name="Hayes R.D."/>
            <person name="Keri Z."/>
            <person name="LaButti K."/>
            <person name="Lipzen A."/>
            <person name="Lombard V."/>
            <person name="Magnuson J."/>
            <person name="Maillard F."/>
            <person name="Murat C."/>
            <person name="Nolan M."/>
            <person name="Ohm R.A."/>
            <person name="Pangilinan J."/>
            <person name="Pereira M.F."/>
            <person name="Perotto S."/>
            <person name="Peter M."/>
            <person name="Pfister S."/>
            <person name="Riley R."/>
            <person name="Sitrit Y."/>
            <person name="Stielow J.B."/>
            <person name="Szollosi G."/>
            <person name="Zifcakova L."/>
            <person name="Stursova M."/>
            <person name="Spatafora J.W."/>
            <person name="Tedersoo L."/>
            <person name="Vaario L.M."/>
            <person name="Yamada A."/>
            <person name="Yan M."/>
            <person name="Wang P."/>
            <person name="Xu J."/>
            <person name="Bruns T."/>
            <person name="Baldrian P."/>
            <person name="Vilgalys R."/>
            <person name="Dunand C."/>
            <person name="Henrissat B."/>
            <person name="Grigoriev I.V."/>
            <person name="Hibbett D."/>
            <person name="Nagy L.G."/>
            <person name="Martin F.M."/>
        </authorList>
    </citation>
    <scope>NUCLEOTIDE SEQUENCE</scope>
    <source>
        <strain evidence="1">UP504</strain>
    </source>
</reference>
<dbReference type="Proteomes" id="UP000886523">
    <property type="component" value="Unassembled WGS sequence"/>
</dbReference>
<sequence>MSNIELLLCTANKEWAVVLSIPLSEVRRLSLRPLKWLTFVAFAICGAEGHLCVNRLGEHANYNATSTDPLAKEYYYFNQGQYHLVDHSTLNDRITSSTKTPRCSGFRKDLMARDGDCCTISELQPIVVMQPILFRPPRITCTLSK</sequence>
<dbReference type="OrthoDB" id="3269637at2759"/>